<evidence type="ECO:0000259" key="5">
    <source>
        <dbReference type="SMART" id="SM00650"/>
    </source>
</evidence>
<comment type="similarity">
    <text evidence="1">Belongs to the methyltransferase superfamily.</text>
</comment>
<dbReference type="InterPro" id="IPR020598">
    <property type="entry name" value="rRNA_Ade_methylase_Trfase_N"/>
</dbReference>
<evidence type="ECO:0000313" key="6">
    <source>
        <dbReference type="EMBL" id="XCG61984.1"/>
    </source>
</evidence>
<evidence type="ECO:0000256" key="3">
    <source>
        <dbReference type="ARBA" id="ARBA00022679"/>
    </source>
</evidence>
<keyword evidence="2 6" id="KW-0489">Methyltransferase</keyword>
<reference evidence="6" key="1">
    <citation type="submission" date="2024-05" db="EMBL/GenBank/DDBJ databases">
        <authorList>
            <person name="Cai S.Y."/>
            <person name="Jin L.M."/>
            <person name="Li H.R."/>
        </authorList>
    </citation>
    <scope>NUCLEOTIDE SEQUENCE</scope>
    <source>
        <strain evidence="6">A5-74</strain>
    </source>
</reference>
<dbReference type="InterPro" id="IPR051052">
    <property type="entry name" value="Diverse_substrate_MTase"/>
</dbReference>
<organism evidence="6">
    <name type="scientific">Nakamurella sp. A5-74</name>
    <dbReference type="NCBI Taxonomy" id="3158264"/>
    <lineage>
        <taxon>Bacteria</taxon>
        <taxon>Bacillati</taxon>
        <taxon>Actinomycetota</taxon>
        <taxon>Actinomycetes</taxon>
        <taxon>Nakamurellales</taxon>
        <taxon>Nakamurellaceae</taxon>
        <taxon>Nakamurella</taxon>
    </lineage>
</organism>
<dbReference type="InterPro" id="IPR029063">
    <property type="entry name" value="SAM-dependent_MTases_sf"/>
</dbReference>
<dbReference type="Pfam" id="PF08241">
    <property type="entry name" value="Methyltransf_11"/>
    <property type="match status" value="1"/>
</dbReference>
<dbReference type="SUPFAM" id="SSF53335">
    <property type="entry name" value="S-adenosyl-L-methionine-dependent methyltransferases"/>
    <property type="match status" value="1"/>
</dbReference>
<dbReference type="SMART" id="SM00650">
    <property type="entry name" value="rADc"/>
    <property type="match status" value="1"/>
</dbReference>
<protein>
    <submittedName>
        <fullName evidence="6">Class I SAM-dependent methyltransferase</fullName>
    </submittedName>
</protein>
<dbReference type="GO" id="GO:0000179">
    <property type="term" value="F:rRNA (adenine-N6,N6-)-dimethyltransferase activity"/>
    <property type="evidence" value="ECO:0007669"/>
    <property type="project" value="InterPro"/>
</dbReference>
<gene>
    <name evidence="6" type="ORF">ABLG96_11875</name>
</gene>
<name>A0AAU8DKD0_9ACTN</name>
<accession>A0AAU8DKD0</accession>
<keyword evidence="4" id="KW-0949">S-adenosyl-L-methionine</keyword>
<dbReference type="PANTHER" id="PTHR44942">
    <property type="entry name" value="METHYLTRANSF_11 DOMAIN-CONTAINING PROTEIN"/>
    <property type="match status" value="1"/>
</dbReference>
<dbReference type="AlphaFoldDB" id="A0AAU8DKD0"/>
<sequence>MTHGDPRLSFDRAVDAYDEARPTYPVALFEDLFALLPPAPSVLEVGPGTGKATRDLLARGAFVHAVEIGPMMAARLRSNLPPDRLRVVVGDFEQVGAAQLEITPGTCDAVFSATAYHWISPSAQTDRPAELLRPGGLVAIVDLIQVAAPDDDGFFAAIEPIHQRYGQGHRGPPAPARDEVDPPMRRALDRDERYGAVSVRCYDWDQTYTAARYRQLMMSYSGTQQLAEPQRTALLDEVATCIDDQFGGTVTRPLVVTLTTAALRRPEVPQKRRG</sequence>
<evidence type="ECO:0000256" key="1">
    <source>
        <dbReference type="ARBA" id="ARBA00008361"/>
    </source>
</evidence>
<evidence type="ECO:0000256" key="4">
    <source>
        <dbReference type="ARBA" id="ARBA00022691"/>
    </source>
</evidence>
<dbReference type="PANTHER" id="PTHR44942:SF4">
    <property type="entry name" value="METHYLTRANSFERASE TYPE 11 DOMAIN-CONTAINING PROTEIN"/>
    <property type="match status" value="1"/>
</dbReference>
<keyword evidence="3" id="KW-0808">Transferase</keyword>
<dbReference type="RefSeq" id="WP_353647600.1">
    <property type="nucleotide sequence ID" value="NZ_CP159218.1"/>
</dbReference>
<dbReference type="Gene3D" id="3.40.50.150">
    <property type="entry name" value="Vaccinia Virus protein VP39"/>
    <property type="match status" value="1"/>
</dbReference>
<feature type="domain" description="Ribosomal RNA adenine methylase transferase N-terminal" evidence="5">
    <location>
        <begin position="28"/>
        <end position="147"/>
    </location>
</feature>
<dbReference type="CDD" id="cd02440">
    <property type="entry name" value="AdoMet_MTases"/>
    <property type="match status" value="1"/>
</dbReference>
<evidence type="ECO:0000256" key="2">
    <source>
        <dbReference type="ARBA" id="ARBA00022603"/>
    </source>
</evidence>
<dbReference type="EMBL" id="CP159218">
    <property type="protein sequence ID" value="XCG61984.1"/>
    <property type="molecule type" value="Genomic_DNA"/>
</dbReference>
<proteinExistence type="inferred from homology"/>
<dbReference type="InterPro" id="IPR013216">
    <property type="entry name" value="Methyltransf_11"/>
</dbReference>